<reference evidence="4" key="1">
    <citation type="submission" date="2022-08" db="EMBL/GenBank/DDBJ databases">
        <authorList>
            <consortium name="DOE Joint Genome Institute"/>
            <person name="Min B."/>
            <person name="Riley R."/>
            <person name="Sierra-Patev S."/>
            <person name="Naranjo-Ortiz M."/>
            <person name="Looney B."/>
            <person name="Konkel Z."/>
            <person name="Slot J.C."/>
            <person name="Sakamoto Y."/>
            <person name="Steenwyk J.L."/>
            <person name="Rokas A."/>
            <person name="Carro J."/>
            <person name="Camarero S."/>
            <person name="Ferreira P."/>
            <person name="Molpeceres G."/>
            <person name="Ruiz-Duenas F.J."/>
            <person name="Serrano A."/>
            <person name="Henrissat B."/>
            <person name="Drula E."/>
            <person name="Hughes K.W."/>
            <person name="Mata J.L."/>
            <person name="Ishikawa N.K."/>
            <person name="Vargas-Isla R."/>
            <person name="Ushijima S."/>
            <person name="Smith C.A."/>
            <person name="Ahrendt S."/>
            <person name="Andreopoulos W."/>
            <person name="He G."/>
            <person name="Labutti K."/>
            <person name="Lipzen A."/>
            <person name="Ng V."/>
            <person name="Sandor L."/>
            <person name="Barry K."/>
            <person name="Martinez A.T."/>
            <person name="Xiao Y."/>
            <person name="Gibbons J.G."/>
            <person name="Terashima K."/>
            <person name="Hibbett D.S."/>
            <person name="Grigoriev I.V."/>
        </authorList>
    </citation>
    <scope>NUCLEOTIDE SEQUENCE</scope>
    <source>
        <strain evidence="4">Sp2 HRB7682 ss15</strain>
    </source>
</reference>
<gene>
    <name evidence="4" type="ORF">C8J55DRAFT_486503</name>
</gene>
<dbReference type="GO" id="GO:0017108">
    <property type="term" value="F:5'-flap endonuclease activity"/>
    <property type="evidence" value="ECO:0007669"/>
    <property type="project" value="TreeGrafter"/>
</dbReference>
<dbReference type="SUPFAM" id="SSF47807">
    <property type="entry name" value="5' to 3' exonuclease, C-terminal subdomain"/>
    <property type="match status" value="1"/>
</dbReference>
<dbReference type="InterPro" id="IPR006084">
    <property type="entry name" value="XPG/Rad2"/>
</dbReference>
<evidence type="ECO:0000256" key="1">
    <source>
        <dbReference type="SAM" id="MobiDB-lite"/>
    </source>
</evidence>
<dbReference type="PRINTS" id="PR00853">
    <property type="entry name" value="XPGRADSUPER"/>
</dbReference>
<dbReference type="GO" id="GO:0006281">
    <property type="term" value="P:DNA repair"/>
    <property type="evidence" value="ECO:0007669"/>
    <property type="project" value="UniProtKB-ARBA"/>
</dbReference>
<organism evidence="4 5">
    <name type="scientific">Lentinula lateritia</name>
    <dbReference type="NCBI Taxonomy" id="40482"/>
    <lineage>
        <taxon>Eukaryota</taxon>
        <taxon>Fungi</taxon>
        <taxon>Dikarya</taxon>
        <taxon>Basidiomycota</taxon>
        <taxon>Agaricomycotina</taxon>
        <taxon>Agaricomycetes</taxon>
        <taxon>Agaricomycetidae</taxon>
        <taxon>Agaricales</taxon>
        <taxon>Marasmiineae</taxon>
        <taxon>Omphalotaceae</taxon>
        <taxon>Lentinula</taxon>
    </lineage>
</organism>
<dbReference type="InterPro" id="IPR036279">
    <property type="entry name" value="5-3_exonuclease_C_sf"/>
</dbReference>
<proteinExistence type="predicted"/>
<reference evidence="4" key="2">
    <citation type="journal article" date="2023" name="Proc. Natl. Acad. Sci. U.S.A.">
        <title>A global phylogenomic analysis of the shiitake genus Lentinula.</title>
        <authorList>
            <person name="Sierra-Patev S."/>
            <person name="Min B."/>
            <person name="Naranjo-Ortiz M."/>
            <person name="Looney B."/>
            <person name="Konkel Z."/>
            <person name="Slot J.C."/>
            <person name="Sakamoto Y."/>
            <person name="Steenwyk J.L."/>
            <person name="Rokas A."/>
            <person name="Carro J."/>
            <person name="Camarero S."/>
            <person name="Ferreira P."/>
            <person name="Molpeceres G."/>
            <person name="Ruiz-Duenas F.J."/>
            <person name="Serrano A."/>
            <person name="Henrissat B."/>
            <person name="Drula E."/>
            <person name="Hughes K.W."/>
            <person name="Mata J.L."/>
            <person name="Ishikawa N.K."/>
            <person name="Vargas-Isla R."/>
            <person name="Ushijima S."/>
            <person name="Smith C.A."/>
            <person name="Donoghue J."/>
            <person name="Ahrendt S."/>
            <person name="Andreopoulos W."/>
            <person name="He G."/>
            <person name="LaButti K."/>
            <person name="Lipzen A."/>
            <person name="Ng V."/>
            <person name="Riley R."/>
            <person name="Sandor L."/>
            <person name="Barry K."/>
            <person name="Martinez A.T."/>
            <person name="Xiao Y."/>
            <person name="Gibbons J.G."/>
            <person name="Terashima K."/>
            <person name="Grigoriev I.V."/>
            <person name="Hibbett D."/>
        </authorList>
    </citation>
    <scope>NUCLEOTIDE SEQUENCE</scope>
    <source>
        <strain evidence="4">Sp2 HRB7682 ss15</strain>
    </source>
</reference>
<evidence type="ECO:0000259" key="3">
    <source>
        <dbReference type="SMART" id="SM00484"/>
    </source>
</evidence>
<dbReference type="PANTHER" id="PTHR11081">
    <property type="entry name" value="FLAP ENDONUCLEASE FAMILY MEMBER"/>
    <property type="match status" value="1"/>
</dbReference>
<feature type="domain" description="XPG-I" evidence="3">
    <location>
        <begin position="124"/>
        <end position="190"/>
    </location>
</feature>
<evidence type="ECO:0000313" key="5">
    <source>
        <dbReference type="Proteomes" id="UP001150238"/>
    </source>
</evidence>
<dbReference type="InterPro" id="IPR029060">
    <property type="entry name" value="PIN-like_dom_sf"/>
</dbReference>
<feature type="chain" id="PRO_5040759923" evidence="2">
    <location>
        <begin position="21"/>
        <end position="544"/>
    </location>
</feature>
<sequence length="544" mass="61308">MLLPYLSLLLTPFLVDGAAATVKLRDFMVENGFIKQHYCLRTTLIGIDISIFLDAFCAADMAVKQMHATTSPLSQLFKFLCYLSQAGVHGIFVYDGKERPRIKRGRQVITREPGYYTQARALIEAFGYYAHTAPGEADAELAEMCKRGLVDAVFTKDSDLLPLGAPRIFRPLRLDHKPRNFKDFETVLMYNAETIESHLEFSHAGLILISLLLKNDYSDGVNGIGSETAAGLAKCGYGDDLLKAYSSFSTMPQQLAEAFDRLNNDMVEELEFNTQHKLRYRSPYKANVLRVSRFPSLRDLSTLTAFLEPVTSWSRSMDSSGVPSASKWPPRTPDIMEITKFCCNNFGWPNKHALKRFHAELWPAVIMRMLSSKYLRFKEKEAEILVPRLQSTFEIDANGKSYPSMLSTIVRNKNSLRLQGMRANDTISTTFTTEFFLQLTGLVSSVSETFRRVDVPAAMIAVALQQSDQIRGLNKRLGPPPSHVIHVEIDILDHGNASGSGQNYQENPTKRKHARTSLNERDEPKRLRPMLKDLGTIELTDSED</sequence>
<feature type="signal peptide" evidence="2">
    <location>
        <begin position="1"/>
        <end position="20"/>
    </location>
</feature>
<feature type="region of interest" description="Disordered" evidence="1">
    <location>
        <begin position="496"/>
        <end position="530"/>
    </location>
</feature>
<feature type="compositionally biased region" description="Polar residues" evidence="1">
    <location>
        <begin position="497"/>
        <end position="507"/>
    </location>
</feature>
<dbReference type="PANTHER" id="PTHR11081:SF59">
    <property type="entry name" value="FI23547P1"/>
    <property type="match status" value="1"/>
</dbReference>
<dbReference type="SMART" id="SM00484">
    <property type="entry name" value="XPGI"/>
    <property type="match status" value="1"/>
</dbReference>
<protein>
    <submittedName>
        <fullName evidence="4">PIN domain-like protein</fullName>
    </submittedName>
</protein>
<accession>A0A9W9AVR8</accession>
<dbReference type="EMBL" id="JANVFS010000006">
    <property type="protein sequence ID" value="KAJ4491572.1"/>
    <property type="molecule type" value="Genomic_DNA"/>
</dbReference>
<keyword evidence="2" id="KW-0732">Signal</keyword>
<name>A0A9W9AVR8_9AGAR</name>
<dbReference type="Gene3D" id="3.40.50.1010">
    <property type="entry name" value="5'-nuclease"/>
    <property type="match status" value="2"/>
</dbReference>
<evidence type="ECO:0000256" key="2">
    <source>
        <dbReference type="SAM" id="SignalP"/>
    </source>
</evidence>
<dbReference type="CDD" id="cd09870">
    <property type="entry name" value="PIN_YEN1"/>
    <property type="match status" value="1"/>
</dbReference>
<comment type="caution">
    <text evidence="4">The sequence shown here is derived from an EMBL/GenBank/DDBJ whole genome shotgun (WGS) entry which is preliminary data.</text>
</comment>
<dbReference type="Pfam" id="PF00867">
    <property type="entry name" value="XPG_I"/>
    <property type="match status" value="1"/>
</dbReference>
<dbReference type="Proteomes" id="UP001150238">
    <property type="component" value="Unassembled WGS sequence"/>
</dbReference>
<evidence type="ECO:0000313" key="4">
    <source>
        <dbReference type="EMBL" id="KAJ4491572.1"/>
    </source>
</evidence>
<dbReference type="SUPFAM" id="SSF88723">
    <property type="entry name" value="PIN domain-like"/>
    <property type="match status" value="1"/>
</dbReference>
<dbReference type="InterPro" id="IPR006086">
    <property type="entry name" value="XPG-I_dom"/>
</dbReference>
<dbReference type="AlphaFoldDB" id="A0A9W9AVR8"/>